<dbReference type="InterPro" id="IPR013325">
    <property type="entry name" value="RNA_pol_sigma_r2"/>
</dbReference>
<evidence type="ECO:0000256" key="3">
    <source>
        <dbReference type="ARBA" id="ARBA00023125"/>
    </source>
</evidence>
<proteinExistence type="predicted"/>
<feature type="domain" description="RNA polymerase sigma-70 region 2" evidence="5">
    <location>
        <begin position="23"/>
        <end position="87"/>
    </location>
</feature>
<dbReference type="AlphaFoldDB" id="A0A9X2B2U8"/>
<dbReference type="GO" id="GO:0006352">
    <property type="term" value="P:DNA-templated transcription initiation"/>
    <property type="evidence" value="ECO:0007669"/>
    <property type="project" value="InterPro"/>
</dbReference>
<dbReference type="PANTHER" id="PTHR43133:SF8">
    <property type="entry name" value="RNA POLYMERASE SIGMA FACTOR HI_1459-RELATED"/>
    <property type="match status" value="1"/>
</dbReference>
<dbReference type="GO" id="GO:0003677">
    <property type="term" value="F:DNA binding"/>
    <property type="evidence" value="ECO:0007669"/>
    <property type="project" value="UniProtKB-KW"/>
</dbReference>
<evidence type="ECO:0000256" key="1">
    <source>
        <dbReference type="ARBA" id="ARBA00023015"/>
    </source>
</evidence>
<reference evidence="6" key="1">
    <citation type="submission" date="2022-04" db="EMBL/GenBank/DDBJ databases">
        <title>Paenibacillus mangrovi sp. nov., a novel endophytic bacterium isolated from bark of Kandelia candel.</title>
        <authorList>
            <person name="Tuo L."/>
        </authorList>
    </citation>
    <scope>NUCLEOTIDE SEQUENCE</scope>
    <source>
        <strain evidence="6">KQZ6P-2</strain>
    </source>
</reference>
<comment type="caution">
    <text evidence="6">The sequence shown here is derived from an EMBL/GenBank/DDBJ whole genome shotgun (WGS) entry which is preliminary data.</text>
</comment>
<keyword evidence="7" id="KW-1185">Reference proteome</keyword>
<dbReference type="Pfam" id="PF04542">
    <property type="entry name" value="Sigma70_r2"/>
    <property type="match status" value="1"/>
</dbReference>
<evidence type="ECO:0000259" key="5">
    <source>
        <dbReference type="Pfam" id="PF04542"/>
    </source>
</evidence>
<evidence type="ECO:0000256" key="4">
    <source>
        <dbReference type="ARBA" id="ARBA00023163"/>
    </source>
</evidence>
<dbReference type="GO" id="GO:0016987">
    <property type="term" value="F:sigma factor activity"/>
    <property type="evidence" value="ECO:0007669"/>
    <property type="project" value="UniProtKB-KW"/>
</dbReference>
<dbReference type="InterPro" id="IPR007627">
    <property type="entry name" value="RNA_pol_sigma70_r2"/>
</dbReference>
<name>A0A9X2B2U8_9BACL</name>
<sequence>MSALDEALDSIVSGKIDSLQTIYKELRIPVYGLALSILQNKSWAEEIMQETFVRVYEKASNYRHGTNPKAWIISIARNLSYELLRSNIPQRSSFERGISLFKQ</sequence>
<evidence type="ECO:0000313" key="6">
    <source>
        <dbReference type="EMBL" id="MCJ8012315.1"/>
    </source>
</evidence>
<dbReference type="Proteomes" id="UP001139347">
    <property type="component" value="Unassembled WGS sequence"/>
</dbReference>
<protein>
    <submittedName>
        <fullName evidence="6">RNA polymerase sigma factor</fullName>
    </submittedName>
</protein>
<accession>A0A9X2B2U8</accession>
<organism evidence="6 7">
    <name type="scientific">Paenibacillus mangrovi</name>
    <dbReference type="NCBI Taxonomy" id="2931978"/>
    <lineage>
        <taxon>Bacteria</taxon>
        <taxon>Bacillati</taxon>
        <taxon>Bacillota</taxon>
        <taxon>Bacilli</taxon>
        <taxon>Bacillales</taxon>
        <taxon>Paenibacillaceae</taxon>
        <taxon>Paenibacillus</taxon>
    </lineage>
</organism>
<dbReference type="EMBL" id="JALIRP010000004">
    <property type="protein sequence ID" value="MCJ8012315.1"/>
    <property type="molecule type" value="Genomic_DNA"/>
</dbReference>
<keyword evidence="1" id="KW-0805">Transcription regulation</keyword>
<dbReference type="InterPro" id="IPR039425">
    <property type="entry name" value="RNA_pol_sigma-70-like"/>
</dbReference>
<dbReference type="SUPFAM" id="SSF88946">
    <property type="entry name" value="Sigma2 domain of RNA polymerase sigma factors"/>
    <property type="match status" value="1"/>
</dbReference>
<keyword evidence="3" id="KW-0238">DNA-binding</keyword>
<evidence type="ECO:0000313" key="7">
    <source>
        <dbReference type="Proteomes" id="UP001139347"/>
    </source>
</evidence>
<dbReference type="RefSeq" id="WP_244725123.1">
    <property type="nucleotide sequence ID" value="NZ_JALIRP010000004.1"/>
</dbReference>
<keyword evidence="2" id="KW-0731">Sigma factor</keyword>
<evidence type="ECO:0000256" key="2">
    <source>
        <dbReference type="ARBA" id="ARBA00023082"/>
    </source>
</evidence>
<keyword evidence="4" id="KW-0804">Transcription</keyword>
<gene>
    <name evidence="6" type="ORF">MUG84_11275</name>
</gene>
<dbReference type="Gene3D" id="1.10.1740.10">
    <property type="match status" value="1"/>
</dbReference>
<dbReference type="PANTHER" id="PTHR43133">
    <property type="entry name" value="RNA POLYMERASE ECF-TYPE SIGMA FACTO"/>
    <property type="match status" value="1"/>
</dbReference>